<dbReference type="CDD" id="cd00198">
    <property type="entry name" value="vWFA"/>
    <property type="match status" value="1"/>
</dbReference>
<dbReference type="SMART" id="SM00634">
    <property type="entry name" value="BID_1"/>
    <property type="match status" value="2"/>
</dbReference>
<name>A0A483CYI0_9EURY</name>
<dbReference type="SMART" id="SM00327">
    <property type="entry name" value="VWA"/>
    <property type="match status" value="1"/>
</dbReference>
<comment type="similarity">
    <text evidence="1">Belongs to the intimin/invasin family.</text>
</comment>
<evidence type="ECO:0000256" key="1">
    <source>
        <dbReference type="ARBA" id="ARBA00010116"/>
    </source>
</evidence>
<dbReference type="InterPro" id="IPR013783">
    <property type="entry name" value="Ig-like_fold"/>
</dbReference>
<dbReference type="Gene3D" id="2.60.40.10">
    <property type="entry name" value="Immunoglobulins"/>
    <property type="match status" value="3"/>
</dbReference>
<feature type="domain" description="Big-1" evidence="3">
    <location>
        <begin position="26"/>
        <end position="120"/>
    </location>
</feature>
<dbReference type="SUPFAM" id="SSF53300">
    <property type="entry name" value="vWA-like"/>
    <property type="match status" value="1"/>
</dbReference>
<dbReference type="InterPro" id="IPR036465">
    <property type="entry name" value="vWFA_dom_sf"/>
</dbReference>
<reference evidence="4 5" key="1">
    <citation type="submission" date="2017-11" db="EMBL/GenBank/DDBJ databases">
        <title>Isolation and Characterization of Methanofollis Species from Methane Seep Offshore SW Taiwan.</title>
        <authorList>
            <person name="Teng N.-H."/>
            <person name="Lai M.-C."/>
            <person name="Chen S.-C."/>
        </authorList>
    </citation>
    <scope>NUCLEOTIDE SEQUENCE [LARGE SCALE GENOMIC DNA]</scope>
    <source>
        <strain evidence="4 5">FWC-SCC2</strain>
    </source>
</reference>
<dbReference type="InterPro" id="IPR003344">
    <property type="entry name" value="Big_1_dom"/>
</dbReference>
<organism evidence="4 5">
    <name type="scientific">Methanofollis fontis</name>
    <dbReference type="NCBI Taxonomy" id="2052832"/>
    <lineage>
        <taxon>Archaea</taxon>
        <taxon>Methanobacteriati</taxon>
        <taxon>Methanobacteriota</taxon>
        <taxon>Stenosarchaea group</taxon>
        <taxon>Methanomicrobia</taxon>
        <taxon>Methanomicrobiales</taxon>
        <taxon>Methanomicrobiaceae</taxon>
        <taxon>Methanofollis</taxon>
    </lineage>
</organism>
<evidence type="ECO:0000259" key="2">
    <source>
        <dbReference type="PROSITE" id="PS50234"/>
    </source>
</evidence>
<protein>
    <recommendedName>
        <fullName evidence="6">VWFA domain-containing protein</fullName>
    </recommendedName>
</protein>
<dbReference type="InterPro" id="IPR002035">
    <property type="entry name" value="VWF_A"/>
</dbReference>
<dbReference type="Proteomes" id="UP000292580">
    <property type="component" value="Unassembled WGS sequence"/>
</dbReference>
<proteinExistence type="inferred from homology"/>
<dbReference type="InterPro" id="IPR008964">
    <property type="entry name" value="Invasin/intimin_cell_adhesion"/>
</dbReference>
<keyword evidence="5" id="KW-1185">Reference proteome</keyword>
<evidence type="ECO:0000259" key="3">
    <source>
        <dbReference type="PROSITE" id="PS51127"/>
    </source>
</evidence>
<sequence>MSTARTGFLLICLLVLVQVAAAEPYEITVTTDTEWCVAGAPAGSHITATVTDGGVPAPAVTVTFSCEPGMGTLSGATVDTDREGRATVAFVPGTQSGTAVITATATLGEGEETQVHAASCEQSIDHATPYSLKIREYQSEVTVDSVTALSLAMQDRYGNLIDARYQTETARFTVGSPSGDGGIADPSTGLYTDEVALPVGMDGYIRTTLKADRIAGENIIYVDFPNPVPDTYVTVYGIADGVPATISCTISPDGSPEPWLPADGISKFSVLYVLEDGYGNPAGNRSVHLTALPGEDRTVTTNSDGRIMITYGPKDTTGTVTLTATAADNDSVTCSALVRFTNTEPVEMILSANPQTMPSLDANPDAVSSIRAKVLDEKGNPVSGETVAFAIEAIDFQGNDAGTSPVLLQTGATTDGDGYASVTFVPGSFPLPSQEGYNASASATCSVRATWGNTSRSIPLSWKNYPFLSVLTSVDPETVEVNDTIAVNVTLRGDGWALQPDPIDVVLAIDRSGSMLKDYPDRMVSTKDAAKVFVENMNPLRDRIGLVSFGVNGKADIYDYGYKYWAGRDYTRDDDYRYISDHYPDNGKVYAGYATLDHGLSYDHAAVASSIDTLVPYWGTPMRPALYTAITELIDSGTSDVQAVILLSDGDWNTGGDPLAISTYDYYGDLSPAEQNMAVYAQNNGIVIYSIAFAEDISYSGKATLRTLAESTGGIYYEAPGGDDLAAIYSEIAGELKTEAGVDTLMDLRFDHVQVNNLTVPNTAADPVLDYLYLPGSSTLIGSWIENESGHFDILPLATYDNTTEWNAGRGLAFDVGTVYLNQTWTARFSLQVLKEGNINIFGPGSAITFNGGAVSLPLPDTFVTAVPDLNNSGLNSSGLDVWNLCREGSGPVGDFLHFGWNLNYTGNESVTQRLYYSTDDRHTWTRFDTLTAVSAGNVTQSGALDLRALSEGYYWIRVRATAPDARDAIAETDAAIRVGLTETPKIRIS</sequence>
<comment type="caution">
    <text evidence="4">The sequence shown here is derived from an EMBL/GenBank/DDBJ whole genome shotgun (WGS) entry which is preliminary data.</text>
</comment>
<dbReference type="EMBL" id="PGCL01000001">
    <property type="protein sequence ID" value="TAJ45282.1"/>
    <property type="molecule type" value="Genomic_DNA"/>
</dbReference>
<dbReference type="PROSITE" id="PS50234">
    <property type="entry name" value="VWFA"/>
    <property type="match status" value="1"/>
</dbReference>
<dbReference type="Gene3D" id="3.40.50.410">
    <property type="entry name" value="von Willebrand factor, type A domain"/>
    <property type="match status" value="2"/>
</dbReference>
<dbReference type="PANTHER" id="PTHR10579">
    <property type="entry name" value="CALCIUM-ACTIVATED CHLORIDE CHANNEL REGULATOR"/>
    <property type="match status" value="1"/>
</dbReference>
<dbReference type="PANTHER" id="PTHR10579:SF43">
    <property type="entry name" value="ZINC FINGER (C3HC4-TYPE RING FINGER) FAMILY PROTEIN"/>
    <property type="match status" value="1"/>
</dbReference>
<feature type="domain" description="VWFA" evidence="2">
    <location>
        <begin position="504"/>
        <end position="732"/>
    </location>
</feature>
<gene>
    <name evidence="4" type="ORF">CUJ86_00595</name>
</gene>
<evidence type="ECO:0008006" key="6">
    <source>
        <dbReference type="Google" id="ProtNLM"/>
    </source>
</evidence>
<evidence type="ECO:0000313" key="4">
    <source>
        <dbReference type="EMBL" id="TAJ45282.1"/>
    </source>
</evidence>
<dbReference type="InterPro" id="IPR051266">
    <property type="entry name" value="CLCR"/>
</dbReference>
<dbReference type="AlphaFoldDB" id="A0A483CYI0"/>
<dbReference type="PROSITE" id="PS51127">
    <property type="entry name" value="BIG1"/>
    <property type="match status" value="1"/>
</dbReference>
<dbReference type="SUPFAM" id="SSF49373">
    <property type="entry name" value="Invasin/intimin cell-adhesion fragments"/>
    <property type="match status" value="3"/>
</dbReference>
<accession>A0A483CYI0</accession>
<evidence type="ECO:0000313" key="5">
    <source>
        <dbReference type="Proteomes" id="UP000292580"/>
    </source>
</evidence>